<accession>J4HRX9</accession>
<dbReference type="InterPro" id="IPR016461">
    <property type="entry name" value="COMT-like"/>
</dbReference>
<dbReference type="InterPro" id="IPR036388">
    <property type="entry name" value="WH-like_DNA-bd_sf"/>
</dbReference>
<reference evidence="5 6" key="1">
    <citation type="journal article" date="2012" name="Appl. Environ. Microbiol.">
        <title>Short-read sequencing for genomic analysis of the brown rot fungus Fibroporia radiculosa.</title>
        <authorList>
            <person name="Tang J.D."/>
            <person name="Perkins A.D."/>
            <person name="Sonstegard T.S."/>
            <person name="Schroeder S.G."/>
            <person name="Burgess S.C."/>
            <person name="Diehl S.V."/>
        </authorList>
    </citation>
    <scope>NUCLEOTIDE SEQUENCE [LARGE SCALE GENOMIC DNA]</scope>
    <source>
        <strain evidence="5 6">TFFH 294</strain>
    </source>
</reference>
<dbReference type="InParanoid" id="J4HRX9"/>
<keyword evidence="6" id="KW-1185">Reference proteome</keyword>
<dbReference type="GeneID" id="24093548"/>
<dbReference type="GO" id="GO:0032259">
    <property type="term" value="P:methylation"/>
    <property type="evidence" value="ECO:0007669"/>
    <property type="project" value="UniProtKB-KW"/>
</dbReference>
<evidence type="ECO:0000256" key="1">
    <source>
        <dbReference type="ARBA" id="ARBA00022603"/>
    </source>
</evidence>
<dbReference type="Gene3D" id="1.10.10.10">
    <property type="entry name" value="Winged helix-like DNA-binding domain superfamily/Winged helix DNA-binding domain"/>
    <property type="match status" value="1"/>
</dbReference>
<evidence type="ECO:0000259" key="4">
    <source>
        <dbReference type="Pfam" id="PF00891"/>
    </source>
</evidence>
<keyword evidence="3" id="KW-0949">S-adenosyl-L-methionine</keyword>
<evidence type="ECO:0000256" key="2">
    <source>
        <dbReference type="ARBA" id="ARBA00022679"/>
    </source>
</evidence>
<proteinExistence type="predicted"/>
<dbReference type="EMBL" id="HE796895">
    <property type="protein sequence ID" value="CCL98637.1"/>
    <property type="molecule type" value="Genomic_DNA"/>
</dbReference>
<keyword evidence="2" id="KW-0808">Transferase</keyword>
<gene>
    <name evidence="5" type="ORF">FIBRA_00639</name>
</gene>
<dbReference type="SUPFAM" id="SSF53335">
    <property type="entry name" value="S-adenosyl-L-methionine-dependent methyltransferases"/>
    <property type="match status" value="1"/>
</dbReference>
<sequence length="436" mass="48456">MTSARIKDKAETLRSLLSFLTHATETIIKEWETDAQDPKHDPLLPSETLYDVRQAVVGACGMYTDLVQEPQHRLMELSLQPFASRALHVAATASIADIIAEADAGSGVDLKMISTKSGIEQIKLAQVLHALCSANVFAEIEPNYFVNNEISQQGLSMYTSSVNLPSVLLNSVQAEKAGINQTAFEKTFGTTVWDYLEGNTSKIDDARNPRRELEVFAHAMIGAGRIHSTPIYADYPWESLRKSEIVDVGGGVGGMSLDLAKRFPCLRFIIQDRAAVIPQAEVVWQHELPEAISTQRVQFMPHDFLTEQPVKGANVYLMRYVLHDWPDEQCITILSKLRDAMGPHSRILIVDQIMRTTLGSPHLKRAPAPLPANYGHAQLFSHMVDLAMLSVFNSKERTPEEFSALAQKAGLKVVKIWECRSIMGVTEMRRSDASSE</sequence>
<feature type="domain" description="O-methyltransferase C-terminal" evidence="4">
    <location>
        <begin position="177"/>
        <end position="411"/>
    </location>
</feature>
<protein>
    <recommendedName>
        <fullName evidence="4">O-methyltransferase C-terminal domain-containing protein</fullName>
    </recommendedName>
</protein>
<dbReference type="AlphaFoldDB" id="J4HRX9"/>
<dbReference type="SUPFAM" id="SSF46785">
    <property type="entry name" value="Winged helix' DNA-binding domain"/>
    <property type="match status" value="1"/>
</dbReference>
<evidence type="ECO:0000313" key="6">
    <source>
        <dbReference type="Proteomes" id="UP000006352"/>
    </source>
</evidence>
<keyword evidence="1" id="KW-0489">Methyltransferase</keyword>
<dbReference type="PANTHER" id="PTHR43712:SF2">
    <property type="entry name" value="O-METHYLTRANSFERASE CICE"/>
    <property type="match status" value="1"/>
</dbReference>
<dbReference type="RefSeq" id="XP_012177920.1">
    <property type="nucleotide sequence ID" value="XM_012322530.1"/>
</dbReference>
<dbReference type="InterPro" id="IPR029063">
    <property type="entry name" value="SAM-dependent_MTases_sf"/>
</dbReference>
<dbReference type="Pfam" id="PF00891">
    <property type="entry name" value="Methyltransf_2"/>
    <property type="match status" value="1"/>
</dbReference>
<name>J4HRX9_9APHY</name>
<dbReference type="PANTHER" id="PTHR43712">
    <property type="entry name" value="PUTATIVE (AFU_ORTHOLOGUE AFUA_4G14580)-RELATED"/>
    <property type="match status" value="1"/>
</dbReference>
<dbReference type="Gene3D" id="3.40.50.150">
    <property type="entry name" value="Vaccinia Virus protein VP39"/>
    <property type="match status" value="1"/>
</dbReference>
<evidence type="ECO:0000256" key="3">
    <source>
        <dbReference type="ARBA" id="ARBA00022691"/>
    </source>
</evidence>
<dbReference type="Proteomes" id="UP000006352">
    <property type="component" value="Unassembled WGS sequence"/>
</dbReference>
<dbReference type="PROSITE" id="PS51683">
    <property type="entry name" value="SAM_OMT_II"/>
    <property type="match status" value="1"/>
</dbReference>
<organism evidence="5 6">
    <name type="scientific">Fibroporia radiculosa</name>
    <dbReference type="NCBI Taxonomy" id="599839"/>
    <lineage>
        <taxon>Eukaryota</taxon>
        <taxon>Fungi</taxon>
        <taxon>Dikarya</taxon>
        <taxon>Basidiomycota</taxon>
        <taxon>Agaricomycotina</taxon>
        <taxon>Agaricomycetes</taxon>
        <taxon>Polyporales</taxon>
        <taxon>Fibroporiaceae</taxon>
        <taxon>Fibroporia</taxon>
    </lineage>
</organism>
<dbReference type="InterPro" id="IPR001077">
    <property type="entry name" value="COMT_C"/>
</dbReference>
<dbReference type="GO" id="GO:0008171">
    <property type="term" value="F:O-methyltransferase activity"/>
    <property type="evidence" value="ECO:0007669"/>
    <property type="project" value="InterPro"/>
</dbReference>
<dbReference type="OrthoDB" id="2410195at2759"/>
<dbReference type="HOGENOM" id="CLU_005533_0_1_1"/>
<dbReference type="InterPro" id="IPR036390">
    <property type="entry name" value="WH_DNA-bd_sf"/>
</dbReference>
<evidence type="ECO:0000313" key="5">
    <source>
        <dbReference type="EMBL" id="CCL98637.1"/>
    </source>
</evidence>